<protein>
    <submittedName>
        <fullName evidence="1">Uncharacterized protein</fullName>
    </submittedName>
</protein>
<proteinExistence type="predicted"/>
<keyword evidence="2" id="KW-1185">Reference proteome</keyword>
<dbReference type="Gene3D" id="3.40.50.1440">
    <property type="entry name" value="Tubulin/FtsZ, GTPase domain"/>
    <property type="match status" value="1"/>
</dbReference>
<reference evidence="1 2" key="1">
    <citation type="submission" date="2024-01" db="EMBL/GenBank/DDBJ databases">
        <title>The genomes of 5 underutilized Papilionoideae crops provide insights into root nodulation and disease resistanc.</title>
        <authorList>
            <person name="Jiang F."/>
        </authorList>
    </citation>
    <scope>NUCLEOTIDE SEQUENCE [LARGE SCALE GENOMIC DNA]</scope>
    <source>
        <strain evidence="1">LVBAO_FW01</strain>
        <tissue evidence="1">Leaves</tissue>
    </source>
</reference>
<dbReference type="EMBL" id="JAYMYQ010000007">
    <property type="protein sequence ID" value="KAK7321090.1"/>
    <property type="molecule type" value="Genomic_DNA"/>
</dbReference>
<gene>
    <name evidence="1" type="ORF">VNO77_31280</name>
</gene>
<dbReference type="SUPFAM" id="SSF52490">
    <property type="entry name" value="Tubulin nucleotide-binding domain-like"/>
    <property type="match status" value="1"/>
</dbReference>
<dbReference type="AlphaFoldDB" id="A0AAN9KNV0"/>
<organism evidence="1 2">
    <name type="scientific">Canavalia gladiata</name>
    <name type="common">Sword bean</name>
    <name type="synonym">Dolichos gladiatus</name>
    <dbReference type="NCBI Taxonomy" id="3824"/>
    <lineage>
        <taxon>Eukaryota</taxon>
        <taxon>Viridiplantae</taxon>
        <taxon>Streptophyta</taxon>
        <taxon>Embryophyta</taxon>
        <taxon>Tracheophyta</taxon>
        <taxon>Spermatophyta</taxon>
        <taxon>Magnoliopsida</taxon>
        <taxon>eudicotyledons</taxon>
        <taxon>Gunneridae</taxon>
        <taxon>Pentapetalae</taxon>
        <taxon>rosids</taxon>
        <taxon>fabids</taxon>
        <taxon>Fabales</taxon>
        <taxon>Fabaceae</taxon>
        <taxon>Papilionoideae</taxon>
        <taxon>50 kb inversion clade</taxon>
        <taxon>NPAAA clade</taxon>
        <taxon>indigoferoid/millettioid clade</taxon>
        <taxon>Phaseoleae</taxon>
        <taxon>Canavalia</taxon>
    </lineage>
</organism>
<comment type="caution">
    <text evidence="1">The sequence shown here is derived from an EMBL/GenBank/DDBJ whole genome shotgun (WGS) entry which is preliminary data.</text>
</comment>
<evidence type="ECO:0000313" key="1">
    <source>
        <dbReference type="EMBL" id="KAK7321090.1"/>
    </source>
</evidence>
<dbReference type="Proteomes" id="UP001367508">
    <property type="component" value="Unassembled WGS sequence"/>
</dbReference>
<name>A0AAN9KNV0_CANGL</name>
<accession>A0AAN9KNV0</accession>
<evidence type="ECO:0000313" key="2">
    <source>
        <dbReference type="Proteomes" id="UP001367508"/>
    </source>
</evidence>
<sequence>MTISSAKPFCDAEASQNRAVWHDYYNAEGCNGVDHAYWGIYMLKDLIWYGIVLDVLATDAANSRTGMCATACLYIVEDRALKFLMPMNDTLVWDINSDIAHMHPLYVNNGSNNKPSCSQKSHECPYPFHHYDKYGGIVRLDSISLLGKRCKQFSGLGIKGSVNYSKAKSLCIWGNPITLSVHQFDENIDECIVLDNEALYDICFHTLKLTTPSFGDLSHWISAATA</sequence>
<dbReference type="InterPro" id="IPR036525">
    <property type="entry name" value="Tubulin/FtsZ_GTPase_sf"/>
</dbReference>